<feature type="compositionally biased region" description="Acidic residues" evidence="1">
    <location>
        <begin position="169"/>
        <end position="185"/>
    </location>
</feature>
<evidence type="ECO:0000313" key="4">
    <source>
        <dbReference type="EnsemblFungi" id="PTTG_08955-t43_1-p1"/>
    </source>
</evidence>
<dbReference type="VEuPathDB" id="FungiDB:PTTG_08955"/>
<keyword evidence="5" id="KW-1185">Reference proteome</keyword>
<dbReference type="EnsemblFungi" id="PTTG_08955-t43_1">
    <property type="protein sequence ID" value="PTTG_08955-t43_1-p1"/>
    <property type="gene ID" value="PTTG_08955"/>
</dbReference>
<evidence type="ECO:0000256" key="1">
    <source>
        <dbReference type="SAM" id="MobiDB-lite"/>
    </source>
</evidence>
<proteinExistence type="predicted"/>
<dbReference type="OrthoDB" id="2500735at2759"/>
<evidence type="ECO:0000313" key="5">
    <source>
        <dbReference type="Proteomes" id="UP000005240"/>
    </source>
</evidence>
<reference evidence="3" key="1">
    <citation type="submission" date="2009-11" db="EMBL/GenBank/DDBJ databases">
        <authorList>
            <consortium name="The Broad Institute Genome Sequencing Platform"/>
            <person name="Ward D."/>
            <person name="Feldgarden M."/>
            <person name="Earl A."/>
            <person name="Young S.K."/>
            <person name="Zeng Q."/>
            <person name="Koehrsen M."/>
            <person name="Alvarado L."/>
            <person name="Berlin A."/>
            <person name="Bochicchio J."/>
            <person name="Borenstein D."/>
            <person name="Chapman S.B."/>
            <person name="Chen Z."/>
            <person name="Engels R."/>
            <person name="Freedman E."/>
            <person name="Gellesch M."/>
            <person name="Goldberg J."/>
            <person name="Griggs A."/>
            <person name="Gujja S."/>
            <person name="Heilman E."/>
            <person name="Heiman D."/>
            <person name="Hepburn T."/>
            <person name="Howarth C."/>
            <person name="Jen D."/>
            <person name="Larson L."/>
            <person name="Lewis B."/>
            <person name="Mehta T."/>
            <person name="Park D."/>
            <person name="Pearson M."/>
            <person name="Roberts A."/>
            <person name="Saif S."/>
            <person name="Shea T."/>
            <person name="Shenoy N."/>
            <person name="Sisk P."/>
            <person name="Stolte C."/>
            <person name="Sykes S."/>
            <person name="Thomson T."/>
            <person name="Walk T."/>
            <person name="White J."/>
            <person name="Yandava C."/>
            <person name="Izard J."/>
            <person name="Baranova O.V."/>
            <person name="Blanton J.M."/>
            <person name="Tanner A.C."/>
            <person name="Dewhirst F.E."/>
            <person name="Haas B."/>
            <person name="Nusbaum C."/>
            <person name="Birren B."/>
        </authorList>
    </citation>
    <scope>NUCLEOTIDE SEQUENCE [LARGE SCALE GENOMIC DNA]</scope>
    <source>
        <strain evidence="3">1-1 BBBD Race 1</strain>
    </source>
</reference>
<dbReference type="EMBL" id="ADAS02000036">
    <property type="protein sequence ID" value="OAV94786.1"/>
    <property type="molecule type" value="Genomic_DNA"/>
</dbReference>
<feature type="region of interest" description="Disordered" evidence="1">
    <location>
        <begin position="160"/>
        <end position="196"/>
    </location>
</feature>
<dbReference type="AlphaFoldDB" id="A0A180GPN6"/>
<evidence type="ECO:0000313" key="3">
    <source>
        <dbReference type="EMBL" id="OAV94786.1"/>
    </source>
</evidence>
<reference evidence="4 5" key="3">
    <citation type="journal article" date="2017" name="G3 (Bethesda)">
        <title>Comparative analysis highlights variable genome content of wheat rusts and divergence of the mating loci.</title>
        <authorList>
            <person name="Cuomo C.A."/>
            <person name="Bakkeren G."/>
            <person name="Khalil H.B."/>
            <person name="Panwar V."/>
            <person name="Joly D."/>
            <person name="Linning R."/>
            <person name="Sakthikumar S."/>
            <person name="Song X."/>
            <person name="Adiconis X."/>
            <person name="Fan L."/>
            <person name="Goldberg J.M."/>
            <person name="Levin J.Z."/>
            <person name="Young S."/>
            <person name="Zeng Q."/>
            <person name="Anikster Y."/>
            <person name="Bruce M."/>
            <person name="Wang M."/>
            <person name="Yin C."/>
            <person name="McCallum B."/>
            <person name="Szabo L.J."/>
            <person name="Hulbert S."/>
            <person name="Chen X."/>
            <person name="Fellers J.P."/>
        </authorList>
    </citation>
    <scope>NUCLEOTIDE SEQUENCE</scope>
    <source>
        <strain evidence="5">Isolate 1-1 / race 1 (BBBD)</strain>
        <strain evidence="4">isolate 1-1 / race 1 (BBBD)</strain>
    </source>
</reference>
<dbReference type="InterPro" id="IPR046496">
    <property type="entry name" value="DUF6589"/>
</dbReference>
<name>A0A180GPN6_PUCT1</name>
<reference evidence="3" key="2">
    <citation type="submission" date="2016-05" db="EMBL/GenBank/DDBJ databases">
        <title>Comparative analysis highlights variable genome content of wheat rusts and divergence of the mating loci.</title>
        <authorList>
            <person name="Cuomo C.A."/>
            <person name="Bakkeren G."/>
            <person name="Szabo L."/>
            <person name="Khalil H."/>
            <person name="Joly D."/>
            <person name="Goldberg J."/>
            <person name="Young S."/>
            <person name="Zeng Q."/>
            <person name="Fellers J."/>
        </authorList>
    </citation>
    <scope>NUCLEOTIDE SEQUENCE [LARGE SCALE GENOMIC DNA]</scope>
    <source>
        <strain evidence="3">1-1 BBBD Race 1</strain>
    </source>
</reference>
<dbReference type="STRING" id="630390.A0A180GPN6"/>
<gene>
    <name evidence="3" type="ORF">PTTG_08955</name>
</gene>
<dbReference type="Pfam" id="PF20231">
    <property type="entry name" value="DUF6589"/>
    <property type="match status" value="1"/>
</dbReference>
<feature type="domain" description="DUF6589" evidence="2">
    <location>
        <begin position="361"/>
        <end position="675"/>
    </location>
</feature>
<dbReference type="Proteomes" id="UP000005240">
    <property type="component" value="Unassembled WGS sequence"/>
</dbReference>
<reference evidence="4" key="4">
    <citation type="submission" date="2025-05" db="UniProtKB">
        <authorList>
            <consortium name="EnsemblFungi"/>
        </authorList>
    </citation>
    <scope>IDENTIFICATION</scope>
    <source>
        <strain evidence="4">isolate 1-1 / race 1 (BBBD)</strain>
    </source>
</reference>
<protein>
    <recommendedName>
        <fullName evidence="2">DUF6589 domain-containing protein</fullName>
    </recommendedName>
</protein>
<accession>A0A180GPN6</accession>
<sequence>MPLKKTLDWIPPPRPKKERDKIQLVCDLIAAMDFTPKFFFAAFLKNPDMAAAVERRYWSTPVGIPSTIRLVKTIRNNIQENREGTTAWHDFILNEASIIVQNENPPTGYFPKGGYYSSEKIRANFFDSNAKGLRDQELVEQHMPFLFKLVTNKMCLDLTPPPMDPSDRLDDEDVPLENSDADEHEPDLFGDGPNALPDRQQRVITTGKTICAMVAYLANRRHNGLQISNSLSFLACGVSERVNKYLQQIGLTCSRQTGISALKTLGQESMSNISKKLANKSNDPIPAFLCINNLDFEQRVHSKSQGHNTKMFHGTWGYIHQLNPPITSSLSPDKITLHAFKEAMSKAASVEIHPKTLYGSIAEHLHWKEVLKSQISTVLLKYLVEPADKKIHVQTTPPTVEQIPHTPPNITMMKLMVASDESSQGVSDFFDGILQQSSVSKEDFYNRLQVIDADLATCQNVQSLRNLRIPNHRNEENLTSILTVLGGANTLWNIAGAIFTLHLGNSANSRDSGAWCFLDALGMPLDKPIDKKDFTLMIQNMEKIHEATICHLLMVVMGIDNTVLGPKLRKLPSNKIKLIVDECYNRFFTASAVRKAGENLSPKLSNQLLRTIDFASVVEANRAMKSGDIGRVMYMWKRWSVMSQSMKKLKNYAIHLPRMVILLEKILPPALSKAI</sequence>
<organism evidence="3">
    <name type="scientific">Puccinia triticina (isolate 1-1 / race 1 (BBBD))</name>
    <name type="common">Brown leaf rust fungus</name>
    <dbReference type="NCBI Taxonomy" id="630390"/>
    <lineage>
        <taxon>Eukaryota</taxon>
        <taxon>Fungi</taxon>
        <taxon>Dikarya</taxon>
        <taxon>Basidiomycota</taxon>
        <taxon>Pucciniomycotina</taxon>
        <taxon>Pucciniomycetes</taxon>
        <taxon>Pucciniales</taxon>
        <taxon>Pucciniaceae</taxon>
        <taxon>Puccinia</taxon>
    </lineage>
</organism>
<evidence type="ECO:0000259" key="2">
    <source>
        <dbReference type="Pfam" id="PF20231"/>
    </source>
</evidence>